<evidence type="ECO:0000256" key="2">
    <source>
        <dbReference type="SAM" id="SignalP"/>
    </source>
</evidence>
<sequence>MFKANSLKSSGIVFLCLFALASCASKQTQLQQKQAEIYYGAGTQSLMERQYTEALKNLVKANELNPNNTEILNNLGMAYYFKGEKDLAVRTLNAALEADDRNSDARVNLASIFYKDGEVQKAETIYKQVLKDLTYDKQARTYYNLGIIELQSRRNTVSAENYFKKSIKEDDNYCPAYYQLGLVQYQRRQFNSALTNFKEASMGTCFDMPAPHFYQALTLIELRRYDEARIKLDEIDTRFAKTTYAVKARTKALELNEIELRNKSTESHASRKVLESPDF</sequence>
<evidence type="ECO:0000256" key="1">
    <source>
        <dbReference type="PROSITE-ProRule" id="PRU00339"/>
    </source>
</evidence>
<dbReference type="PANTHER" id="PTHR12558">
    <property type="entry name" value="CELL DIVISION CYCLE 16,23,27"/>
    <property type="match status" value="1"/>
</dbReference>
<feature type="repeat" description="TPR" evidence="1">
    <location>
        <begin position="69"/>
        <end position="102"/>
    </location>
</feature>
<dbReference type="PANTHER" id="PTHR12558:SF13">
    <property type="entry name" value="CELL DIVISION CYCLE PROTEIN 27 HOMOLOG"/>
    <property type="match status" value="1"/>
</dbReference>
<gene>
    <name evidence="3" type="ORF">SOO65_19920</name>
</gene>
<dbReference type="Pfam" id="PF14559">
    <property type="entry name" value="TPR_19"/>
    <property type="match status" value="1"/>
</dbReference>
<dbReference type="Pfam" id="PF13176">
    <property type="entry name" value="TPR_7"/>
    <property type="match status" value="1"/>
</dbReference>
<dbReference type="KEGG" id="psti:SOO65_19920"/>
<feature type="repeat" description="TPR" evidence="1">
    <location>
        <begin position="35"/>
        <end position="68"/>
    </location>
</feature>
<proteinExistence type="predicted"/>
<feature type="signal peptide" evidence="2">
    <location>
        <begin position="1"/>
        <end position="24"/>
    </location>
</feature>
<dbReference type="RefSeq" id="WP_321394773.1">
    <property type="nucleotide sequence ID" value="NZ_CP139487.1"/>
</dbReference>
<keyword evidence="2" id="KW-0732">Signal</keyword>
<organism evidence="3 4">
    <name type="scientific">Peredibacter starrii</name>
    <dbReference type="NCBI Taxonomy" id="28202"/>
    <lineage>
        <taxon>Bacteria</taxon>
        <taxon>Pseudomonadati</taxon>
        <taxon>Bdellovibrionota</taxon>
        <taxon>Bacteriovoracia</taxon>
        <taxon>Bacteriovoracales</taxon>
        <taxon>Bacteriovoracaceae</taxon>
        <taxon>Peredibacter</taxon>
    </lineage>
</organism>
<dbReference type="Gene3D" id="1.25.40.10">
    <property type="entry name" value="Tetratricopeptide repeat domain"/>
    <property type="match status" value="2"/>
</dbReference>
<dbReference type="SUPFAM" id="SSF48452">
    <property type="entry name" value="TPR-like"/>
    <property type="match status" value="1"/>
</dbReference>
<dbReference type="InterPro" id="IPR011990">
    <property type="entry name" value="TPR-like_helical_dom_sf"/>
</dbReference>
<evidence type="ECO:0000313" key="4">
    <source>
        <dbReference type="Proteomes" id="UP001324634"/>
    </source>
</evidence>
<reference evidence="3 4" key="1">
    <citation type="submission" date="2023-11" db="EMBL/GenBank/DDBJ databases">
        <title>Peredibacter starrii A3.12.</title>
        <authorList>
            <person name="Mitchell R.J."/>
        </authorList>
    </citation>
    <scope>NUCLEOTIDE SEQUENCE [LARGE SCALE GENOMIC DNA]</scope>
    <source>
        <strain evidence="3 4">A3.12</strain>
    </source>
</reference>
<name>A0AAX4HPA4_9BACT</name>
<dbReference type="InterPro" id="IPR019734">
    <property type="entry name" value="TPR_rpt"/>
</dbReference>
<keyword evidence="4" id="KW-1185">Reference proteome</keyword>
<dbReference type="Proteomes" id="UP001324634">
    <property type="component" value="Chromosome"/>
</dbReference>
<dbReference type="SMART" id="SM00028">
    <property type="entry name" value="TPR"/>
    <property type="match status" value="5"/>
</dbReference>
<dbReference type="EMBL" id="CP139487">
    <property type="protein sequence ID" value="WPU64966.1"/>
    <property type="molecule type" value="Genomic_DNA"/>
</dbReference>
<dbReference type="PROSITE" id="PS51257">
    <property type="entry name" value="PROKAR_LIPOPROTEIN"/>
    <property type="match status" value="1"/>
</dbReference>
<protein>
    <submittedName>
        <fullName evidence="3">Tetratricopeptide repeat protein</fullName>
    </submittedName>
</protein>
<keyword evidence="1" id="KW-0802">TPR repeat</keyword>
<feature type="chain" id="PRO_5043332253" evidence="2">
    <location>
        <begin position="25"/>
        <end position="279"/>
    </location>
</feature>
<dbReference type="AlphaFoldDB" id="A0AAX4HPA4"/>
<dbReference type="PROSITE" id="PS50005">
    <property type="entry name" value="TPR"/>
    <property type="match status" value="2"/>
</dbReference>
<evidence type="ECO:0000313" key="3">
    <source>
        <dbReference type="EMBL" id="WPU64966.1"/>
    </source>
</evidence>
<accession>A0AAX4HPA4</accession>